<evidence type="ECO:0000313" key="2">
    <source>
        <dbReference type="Proteomes" id="UP001159363"/>
    </source>
</evidence>
<evidence type="ECO:0000313" key="1">
    <source>
        <dbReference type="EMBL" id="KAJ8895589.1"/>
    </source>
</evidence>
<dbReference type="EMBL" id="JARBHB010000001">
    <property type="protein sequence ID" value="KAJ8895589.1"/>
    <property type="molecule type" value="Genomic_DNA"/>
</dbReference>
<proteinExistence type="predicted"/>
<sequence>MKNVNLKISLIITKPNYIIKIFSKLTKLQRVRAYSLIFSHNCRLPHAMWKIGPHELEEQEKSLHTCIRIAQSQEYQSGIHALSNCQKIFEASSNSALKNHLTQLVIESEHLWLLHATSQLLLSSLRQTSWIVNRRDSTRCILQLCIVCKKKSKAETLQQLMGQFPHARVNSARSFLNFGKDCT</sequence>
<organism evidence="1 2">
    <name type="scientific">Dryococelus australis</name>
    <dbReference type="NCBI Taxonomy" id="614101"/>
    <lineage>
        <taxon>Eukaryota</taxon>
        <taxon>Metazoa</taxon>
        <taxon>Ecdysozoa</taxon>
        <taxon>Arthropoda</taxon>
        <taxon>Hexapoda</taxon>
        <taxon>Insecta</taxon>
        <taxon>Pterygota</taxon>
        <taxon>Neoptera</taxon>
        <taxon>Polyneoptera</taxon>
        <taxon>Phasmatodea</taxon>
        <taxon>Verophasmatodea</taxon>
        <taxon>Anareolatae</taxon>
        <taxon>Phasmatidae</taxon>
        <taxon>Eurycanthinae</taxon>
        <taxon>Dryococelus</taxon>
    </lineage>
</organism>
<dbReference type="Proteomes" id="UP001159363">
    <property type="component" value="Chromosome 1"/>
</dbReference>
<protein>
    <submittedName>
        <fullName evidence="1">Uncharacterized protein</fullName>
    </submittedName>
</protein>
<keyword evidence="2" id="KW-1185">Reference proteome</keyword>
<gene>
    <name evidence="1" type="ORF">PR048_000925</name>
</gene>
<reference evidence="1 2" key="1">
    <citation type="submission" date="2023-02" db="EMBL/GenBank/DDBJ databases">
        <title>LHISI_Scaffold_Assembly.</title>
        <authorList>
            <person name="Stuart O.P."/>
            <person name="Cleave R."/>
            <person name="Magrath M.J.L."/>
            <person name="Mikheyev A.S."/>
        </authorList>
    </citation>
    <scope>NUCLEOTIDE SEQUENCE [LARGE SCALE GENOMIC DNA]</scope>
    <source>
        <strain evidence="1">Daus_M_001</strain>
        <tissue evidence="1">Leg muscle</tissue>
    </source>
</reference>
<comment type="caution">
    <text evidence="1">The sequence shown here is derived from an EMBL/GenBank/DDBJ whole genome shotgun (WGS) entry which is preliminary data.</text>
</comment>
<name>A0ABQ9IG19_9NEOP</name>
<accession>A0ABQ9IG19</accession>